<name>A0A066Z2B7_9ACTN</name>
<gene>
    <name evidence="5" type="ORF">KCH_06040</name>
</gene>
<reference evidence="5 6" key="1">
    <citation type="submission" date="2014-05" db="EMBL/GenBank/DDBJ databases">
        <title>Draft Genome Sequence of Kitasatospora cheerisanensis KCTC 2395.</title>
        <authorList>
            <person name="Nam D.H."/>
        </authorList>
    </citation>
    <scope>NUCLEOTIDE SEQUENCE [LARGE SCALE GENOMIC DNA]</scope>
    <source>
        <strain evidence="5 6">KCTC 2395</strain>
    </source>
</reference>
<dbReference type="CDD" id="cd00090">
    <property type="entry name" value="HTH_ARSR"/>
    <property type="match status" value="1"/>
</dbReference>
<dbReference type="eggNOG" id="COG1522">
    <property type="taxonomic scope" value="Bacteria"/>
</dbReference>
<dbReference type="InterPro" id="IPR019888">
    <property type="entry name" value="Tscrpt_reg_AsnC-like"/>
</dbReference>
<dbReference type="PANTHER" id="PTHR30154:SF53">
    <property type="entry name" value="HTH-TYPE TRANSCRIPTIONAL REGULATOR LRPC"/>
    <property type="match status" value="1"/>
</dbReference>
<dbReference type="PROSITE" id="PS00519">
    <property type="entry name" value="HTH_ASNC_1"/>
    <property type="match status" value="1"/>
</dbReference>
<dbReference type="Proteomes" id="UP000027178">
    <property type="component" value="Unassembled WGS sequence"/>
</dbReference>
<sequence length="150" mass="16771">MLGMDEIDRRILRILRQNGRAPVSEIARLVGLSAAPCARRIDRMEREGVIRGYAAIIEDGRAGMLQAFTEVRLLGATDSDEIQGIAESIPEIQESHSVAGTSDAFFRLRVRDMEHLQQVVNAIRRTGKVEGTRTFMVMHTWTRPVELPGS</sequence>
<organism evidence="5 6">
    <name type="scientific">Kitasatospora cheerisanensis KCTC 2395</name>
    <dbReference type="NCBI Taxonomy" id="1348663"/>
    <lineage>
        <taxon>Bacteria</taxon>
        <taxon>Bacillati</taxon>
        <taxon>Actinomycetota</taxon>
        <taxon>Actinomycetes</taxon>
        <taxon>Kitasatosporales</taxon>
        <taxon>Streptomycetaceae</taxon>
        <taxon>Kitasatospora</taxon>
    </lineage>
</organism>
<dbReference type="PATRIC" id="fig|1348663.4.peg.574"/>
<dbReference type="PRINTS" id="PR00033">
    <property type="entry name" value="HTHASNC"/>
</dbReference>
<evidence type="ECO:0000256" key="3">
    <source>
        <dbReference type="ARBA" id="ARBA00023163"/>
    </source>
</evidence>
<protein>
    <submittedName>
        <fullName evidence="5">AsnC family transcriptional regulator</fullName>
    </submittedName>
</protein>
<dbReference type="AlphaFoldDB" id="A0A066Z2B7"/>
<evidence type="ECO:0000313" key="6">
    <source>
        <dbReference type="Proteomes" id="UP000027178"/>
    </source>
</evidence>
<comment type="caution">
    <text evidence="5">The sequence shown here is derived from an EMBL/GenBank/DDBJ whole genome shotgun (WGS) entry which is preliminary data.</text>
</comment>
<dbReference type="InterPro" id="IPR019887">
    <property type="entry name" value="Tscrpt_reg_AsnC/Lrp_C"/>
</dbReference>
<dbReference type="Pfam" id="PF01037">
    <property type="entry name" value="AsnC_trans_reg"/>
    <property type="match status" value="1"/>
</dbReference>
<proteinExistence type="predicted"/>
<keyword evidence="6" id="KW-1185">Reference proteome</keyword>
<dbReference type="InterPro" id="IPR011991">
    <property type="entry name" value="ArsR-like_HTH"/>
</dbReference>
<dbReference type="InterPro" id="IPR036390">
    <property type="entry name" value="WH_DNA-bd_sf"/>
</dbReference>
<dbReference type="SUPFAM" id="SSF46785">
    <property type="entry name" value="Winged helix' DNA-binding domain"/>
    <property type="match status" value="1"/>
</dbReference>
<dbReference type="Gene3D" id="3.30.70.920">
    <property type="match status" value="1"/>
</dbReference>
<evidence type="ECO:0000256" key="1">
    <source>
        <dbReference type="ARBA" id="ARBA00023015"/>
    </source>
</evidence>
<evidence type="ECO:0000256" key="2">
    <source>
        <dbReference type="ARBA" id="ARBA00023125"/>
    </source>
</evidence>
<keyword evidence="1" id="KW-0805">Transcription regulation</keyword>
<dbReference type="HOGENOM" id="CLU_091233_5_0_11"/>
<dbReference type="GO" id="GO:0005829">
    <property type="term" value="C:cytosol"/>
    <property type="evidence" value="ECO:0007669"/>
    <property type="project" value="TreeGrafter"/>
</dbReference>
<dbReference type="InterPro" id="IPR036388">
    <property type="entry name" value="WH-like_DNA-bd_sf"/>
</dbReference>
<keyword evidence="3" id="KW-0804">Transcription</keyword>
<dbReference type="PROSITE" id="PS50956">
    <property type="entry name" value="HTH_ASNC_2"/>
    <property type="match status" value="1"/>
</dbReference>
<dbReference type="InterPro" id="IPR000485">
    <property type="entry name" value="AsnC-type_HTH_dom"/>
</dbReference>
<dbReference type="Gene3D" id="1.10.10.10">
    <property type="entry name" value="Winged helix-like DNA-binding domain superfamily/Winged helix DNA-binding domain"/>
    <property type="match status" value="1"/>
</dbReference>
<dbReference type="SUPFAM" id="SSF54909">
    <property type="entry name" value="Dimeric alpha+beta barrel"/>
    <property type="match status" value="1"/>
</dbReference>
<dbReference type="PANTHER" id="PTHR30154">
    <property type="entry name" value="LEUCINE-RESPONSIVE REGULATORY PROTEIN"/>
    <property type="match status" value="1"/>
</dbReference>
<evidence type="ECO:0000313" key="5">
    <source>
        <dbReference type="EMBL" id="KDN87632.1"/>
    </source>
</evidence>
<evidence type="ECO:0000259" key="4">
    <source>
        <dbReference type="PROSITE" id="PS50956"/>
    </source>
</evidence>
<dbReference type="SMART" id="SM00344">
    <property type="entry name" value="HTH_ASNC"/>
    <property type="match status" value="1"/>
</dbReference>
<dbReference type="InterPro" id="IPR019885">
    <property type="entry name" value="Tscrpt_reg_HTH_AsnC-type_CS"/>
</dbReference>
<dbReference type="EMBL" id="JNBY01000024">
    <property type="protein sequence ID" value="KDN87632.1"/>
    <property type="molecule type" value="Genomic_DNA"/>
</dbReference>
<dbReference type="GO" id="GO:0043565">
    <property type="term" value="F:sequence-specific DNA binding"/>
    <property type="evidence" value="ECO:0007669"/>
    <property type="project" value="InterPro"/>
</dbReference>
<dbReference type="Pfam" id="PF13404">
    <property type="entry name" value="HTH_AsnC-type"/>
    <property type="match status" value="1"/>
</dbReference>
<feature type="domain" description="HTH asnC-type" evidence="4">
    <location>
        <begin position="4"/>
        <end position="65"/>
    </location>
</feature>
<dbReference type="InterPro" id="IPR011008">
    <property type="entry name" value="Dimeric_a/b-barrel"/>
</dbReference>
<accession>A0A066Z2B7</accession>
<dbReference type="GO" id="GO:0043200">
    <property type="term" value="P:response to amino acid"/>
    <property type="evidence" value="ECO:0007669"/>
    <property type="project" value="TreeGrafter"/>
</dbReference>
<keyword evidence="2" id="KW-0238">DNA-binding</keyword>